<evidence type="ECO:0000313" key="2">
    <source>
        <dbReference type="EMBL" id="SAP16371.1"/>
    </source>
</evidence>
<feature type="region of interest" description="Disordered" evidence="1">
    <location>
        <begin position="348"/>
        <end position="427"/>
    </location>
</feature>
<feature type="region of interest" description="Disordered" evidence="1">
    <location>
        <begin position="114"/>
        <end position="243"/>
    </location>
</feature>
<organism evidence="2">
    <name type="scientific">Nonomuraea gerenzanensis</name>
    <dbReference type="NCBI Taxonomy" id="93944"/>
    <lineage>
        <taxon>Bacteria</taxon>
        <taxon>Bacillati</taxon>
        <taxon>Actinomycetota</taxon>
        <taxon>Actinomycetes</taxon>
        <taxon>Streptosporangiales</taxon>
        <taxon>Streptosporangiaceae</taxon>
        <taxon>Nonomuraea</taxon>
    </lineage>
</organism>
<feature type="compositionally biased region" description="Gly residues" evidence="1">
    <location>
        <begin position="348"/>
        <end position="360"/>
    </location>
</feature>
<feature type="compositionally biased region" description="Polar residues" evidence="1">
    <location>
        <begin position="199"/>
        <end position="208"/>
    </location>
</feature>
<feature type="compositionally biased region" description="Basic and acidic residues" evidence="1">
    <location>
        <begin position="209"/>
        <end position="219"/>
    </location>
</feature>
<evidence type="ECO:0000256" key="1">
    <source>
        <dbReference type="SAM" id="MobiDB-lite"/>
    </source>
</evidence>
<proteinExistence type="predicted"/>
<dbReference type="EMBL" id="LT559121">
    <property type="protein sequence ID" value="SAP16371.1"/>
    <property type="molecule type" value="Genomic_DNA"/>
</dbReference>
<feature type="compositionally biased region" description="Low complexity" evidence="1">
    <location>
        <begin position="159"/>
        <end position="170"/>
    </location>
</feature>
<sequence length="452" mass="46270">MSNLSEEWAMYYAPVRSQTEKLVLVALAQRTSDDGCNGFKSKKTLAQAAMCDVKTVQRALAELRARGVIASGDQSAAAYIDRRYRPHVYDLQIPYSWYSAAQMEHVTMERAARGLKPLTPQERPDLGPAPPRASRSDKGKAAPQRRPKSLGPPDPSPSSGPSSPSGPDAGSRGDSKSPLRRRGDSQSRPGGIENPARGDSQSPDSFSDSLKRDSGKRGDPAAGGLPVGRARGRAAVPAGGEDGRAATVAAAAVFGRLPEDLRRGIGEGASGRVLEVIRRELVSRSVPELAERVERRWAWWVATGQQVGDPVAAAITVLRVRRCANLRCEDGQDLDRGGDCAACGGHGSGRGSGRGSGGGSRPAAVADGPAGGLAGAPGGENGGGSGGVNGGAPGGAGGAHDGARGAPGGARGGAHGGGGDGPGQAARQAIEEARAALRLVGRPTLRRRAEPL</sequence>
<feature type="compositionally biased region" description="Gly residues" evidence="1">
    <location>
        <begin position="369"/>
        <end position="422"/>
    </location>
</feature>
<name>A0A1M4BLD8_9ACTN</name>
<protein>
    <submittedName>
        <fullName evidence="2">Glycine-rich cell wall protein</fullName>
    </submittedName>
</protein>
<feature type="compositionally biased region" description="Basic and acidic residues" evidence="1">
    <location>
        <begin position="171"/>
        <end position="185"/>
    </location>
</feature>
<dbReference type="AlphaFoldDB" id="A0A1M4BLD8"/>
<accession>A0A1M4BLD8</accession>
<feature type="compositionally biased region" description="Low complexity" evidence="1">
    <location>
        <begin position="220"/>
        <end position="243"/>
    </location>
</feature>
<reference evidence="2" key="1">
    <citation type="submission" date="2016-04" db="EMBL/GenBank/DDBJ databases">
        <authorList>
            <person name="Evans L.H."/>
            <person name="Alamgir A."/>
            <person name="Owens N."/>
            <person name="Weber N.D."/>
            <person name="Virtaneva K."/>
            <person name="Barbian K."/>
            <person name="Babar A."/>
            <person name="Rosenke K."/>
        </authorList>
    </citation>
    <scope>NUCLEOTIDE SEQUENCE</scope>
    <source>
        <strain evidence="2">Nono1</strain>
    </source>
</reference>
<dbReference type="Pfam" id="PF13730">
    <property type="entry name" value="HTH_36"/>
    <property type="match status" value="1"/>
</dbReference>
<gene>
    <name evidence="2" type="ORF">BN4615_P11034</name>
</gene>
<dbReference type="RefSeq" id="WP_173150670.1">
    <property type="nucleotide sequence ID" value="NZ_CP084059.1"/>
</dbReference>